<dbReference type="InterPro" id="IPR005064">
    <property type="entry name" value="BUG"/>
</dbReference>
<dbReference type="InterPro" id="IPR042100">
    <property type="entry name" value="Bug_dom1"/>
</dbReference>
<name>A0A261TS23_9BORD</name>
<dbReference type="Gene3D" id="3.40.190.10">
    <property type="entry name" value="Periplasmic binding protein-like II"/>
    <property type="match status" value="1"/>
</dbReference>
<evidence type="ECO:0000256" key="2">
    <source>
        <dbReference type="SAM" id="SignalP"/>
    </source>
</evidence>
<evidence type="ECO:0000313" key="4">
    <source>
        <dbReference type="Proteomes" id="UP000216885"/>
    </source>
</evidence>
<dbReference type="Pfam" id="PF03401">
    <property type="entry name" value="TctC"/>
    <property type="match status" value="1"/>
</dbReference>
<evidence type="ECO:0000313" key="3">
    <source>
        <dbReference type="EMBL" id="OZI52474.1"/>
    </source>
</evidence>
<protein>
    <submittedName>
        <fullName evidence="3">ABC transporter substrate-binding protein</fullName>
    </submittedName>
</protein>
<dbReference type="CDD" id="cd07012">
    <property type="entry name" value="PBP2_Bug_TTT"/>
    <property type="match status" value="1"/>
</dbReference>
<sequence>MKFSAALAIFVLAVSQSLSVAAAQDNYPEKPITLIVPYGAGGTTDVMARALGTSLSKQLKQPVIIENKPGVGGSMGVAAMQTAKPDGYTLTMTPVGIFRQPHLQPVSWDPIRDVTYIATILTYDFAVAVKADSPFKTAKDLVDYAKQHPGEIDYGTPGRYTGNQVVLAMLGKREGVEFTHIPYKGDADATAALVGGHVRAAVVTNSILAQVKSGNVRVLATADEARNPEFEGVPTLKELGYDVVVKSPLGIGGPANLPAPIVEKLDKAIKAALEDNEVKTAAKNFGVRTYYLDHDAYAAFAKNEYETQKPLITDLGL</sequence>
<gene>
    <name evidence="3" type="ORF">CAL20_20235</name>
</gene>
<keyword evidence="4" id="KW-1185">Reference proteome</keyword>
<evidence type="ECO:0000256" key="1">
    <source>
        <dbReference type="ARBA" id="ARBA00006987"/>
    </source>
</evidence>
<keyword evidence="2" id="KW-0732">Signal</keyword>
<dbReference type="RefSeq" id="WP_094838935.1">
    <property type="nucleotide sequence ID" value="NZ_NEVQ01000021.1"/>
</dbReference>
<feature type="chain" id="PRO_5012785802" evidence="2">
    <location>
        <begin position="23"/>
        <end position="317"/>
    </location>
</feature>
<dbReference type="PIRSF" id="PIRSF017082">
    <property type="entry name" value="YflP"/>
    <property type="match status" value="1"/>
</dbReference>
<comment type="similarity">
    <text evidence="1">Belongs to the UPF0065 (bug) family.</text>
</comment>
<dbReference type="AlphaFoldDB" id="A0A261TS23"/>
<dbReference type="PANTHER" id="PTHR42928">
    <property type="entry name" value="TRICARBOXYLATE-BINDING PROTEIN"/>
    <property type="match status" value="1"/>
</dbReference>
<feature type="signal peptide" evidence="2">
    <location>
        <begin position="1"/>
        <end position="22"/>
    </location>
</feature>
<dbReference type="EMBL" id="NEVQ01000021">
    <property type="protein sequence ID" value="OZI52474.1"/>
    <property type="molecule type" value="Genomic_DNA"/>
</dbReference>
<dbReference type="Gene3D" id="3.40.190.150">
    <property type="entry name" value="Bordetella uptake gene, domain 1"/>
    <property type="match status" value="1"/>
</dbReference>
<reference evidence="3 4" key="1">
    <citation type="submission" date="2017-05" db="EMBL/GenBank/DDBJ databases">
        <title>Complete and WGS of Bordetella genogroups.</title>
        <authorList>
            <person name="Spilker T."/>
            <person name="LiPuma J."/>
        </authorList>
    </citation>
    <scope>NUCLEOTIDE SEQUENCE [LARGE SCALE GENOMIC DNA]</scope>
    <source>
        <strain evidence="3 4">AU9919</strain>
    </source>
</reference>
<proteinExistence type="inferred from homology"/>
<comment type="caution">
    <text evidence="3">The sequence shown here is derived from an EMBL/GenBank/DDBJ whole genome shotgun (WGS) entry which is preliminary data.</text>
</comment>
<dbReference type="PANTHER" id="PTHR42928:SF5">
    <property type="entry name" value="BLR1237 PROTEIN"/>
    <property type="match status" value="1"/>
</dbReference>
<organism evidence="3 4">
    <name type="scientific">Bordetella genomosp. 4</name>
    <dbReference type="NCBI Taxonomy" id="463044"/>
    <lineage>
        <taxon>Bacteria</taxon>
        <taxon>Pseudomonadati</taxon>
        <taxon>Pseudomonadota</taxon>
        <taxon>Betaproteobacteria</taxon>
        <taxon>Burkholderiales</taxon>
        <taxon>Alcaligenaceae</taxon>
        <taxon>Bordetella</taxon>
    </lineage>
</organism>
<accession>A0A261TS23</accession>
<dbReference type="Proteomes" id="UP000216885">
    <property type="component" value="Unassembled WGS sequence"/>
</dbReference>
<dbReference type="SUPFAM" id="SSF53850">
    <property type="entry name" value="Periplasmic binding protein-like II"/>
    <property type="match status" value="1"/>
</dbReference>